<dbReference type="EMBL" id="CP000698">
    <property type="protein sequence ID" value="ABQ27921.1"/>
    <property type="molecule type" value="Genomic_DNA"/>
</dbReference>
<feature type="region of interest" description="Disordered" evidence="1">
    <location>
        <begin position="98"/>
        <end position="119"/>
    </location>
</feature>
<gene>
    <name evidence="2" type="ordered locus">Gura_3768</name>
</gene>
<dbReference type="KEGG" id="gur:Gura_3768"/>
<dbReference type="Pfam" id="PF05258">
    <property type="entry name" value="DciA"/>
    <property type="match status" value="1"/>
</dbReference>
<sequence>MPRPAAVADLLAEIFQGKPVGKRLNEGKIWLVWEIAVGEQIAARARPTGFRDGVLTVTVDSAPWMQQLSYLKKQIIAKLNKRLGEELVKDIFLRAGSREESVPQPTALRKKARPLSSEEKEKIAEYSSAIADSELRGAFASLVARHKADREE</sequence>
<dbReference type="InterPro" id="IPR007922">
    <property type="entry name" value="DciA-like"/>
</dbReference>
<organism evidence="2 3">
    <name type="scientific">Geotalea uraniireducens (strain Rf4)</name>
    <name type="common">Geobacter uraniireducens</name>
    <dbReference type="NCBI Taxonomy" id="351605"/>
    <lineage>
        <taxon>Bacteria</taxon>
        <taxon>Pseudomonadati</taxon>
        <taxon>Thermodesulfobacteriota</taxon>
        <taxon>Desulfuromonadia</taxon>
        <taxon>Geobacterales</taxon>
        <taxon>Geobacteraceae</taxon>
        <taxon>Geotalea</taxon>
    </lineage>
</organism>
<dbReference type="Proteomes" id="UP000006695">
    <property type="component" value="Chromosome"/>
</dbReference>
<dbReference type="STRING" id="351605.Gura_3768"/>
<proteinExistence type="predicted"/>
<name>A5G803_GEOUR</name>
<dbReference type="PANTHER" id="PTHR36456">
    <property type="entry name" value="UPF0232 PROTEIN SCO3875"/>
    <property type="match status" value="1"/>
</dbReference>
<evidence type="ECO:0000256" key="1">
    <source>
        <dbReference type="SAM" id="MobiDB-lite"/>
    </source>
</evidence>
<dbReference type="AlphaFoldDB" id="A5G803"/>
<reference evidence="2 3" key="1">
    <citation type="submission" date="2007-05" db="EMBL/GenBank/DDBJ databases">
        <title>Complete sequence of Geobacter uraniireducens Rf4.</title>
        <authorList>
            <consortium name="US DOE Joint Genome Institute"/>
            <person name="Copeland A."/>
            <person name="Lucas S."/>
            <person name="Lapidus A."/>
            <person name="Barry K."/>
            <person name="Detter J.C."/>
            <person name="Glavina del Rio T."/>
            <person name="Hammon N."/>
            <person name="Israni S."/>
            <person name="Dalin E."/>
            <person name="Tice H."/>
            <person name="Pitluck S."/>
            <person name="Chertkov O."/>
            <person name="Brettin T."/>
            <person name="Bruce D."/>
            <person name="Han C."/>
            <person name="Schmutz J."/>
            <person name="Larimer F."/>
            <person name="Land M."/>
            <person name="Hauser L."/>
            <person name="Kyrpides N."/>
            <person name="Mikhailova N."/>
            <person name="Shelobolina E."/>
            <person name="Aklujkar M."/>
            <person name="Lovley D."/>
            <person name="Richardson P."/>
        </authorList>
    </citation>
    <scope>NUCLEOTIDE SEQUENCE [LARGE SCALE GENOMIC DNA]</scope>
    <source>
        <strain evidence="2 3">Rf4</strain>
    </source>
</reference>
<keyword evidence="3" id="KW-1185">Reference proteome</keyword>
<dbReference type="HOGENOM" id="CLU_134901_0_0_7"/>
<evidence type="ECO:0000313" key="2">
    <source>
        <dbReference type="EMBL" id="ABQ27921.1"/>
    </source>
</evidence>
<accession>A5G803</accession>
<dbReference type="PANTHER" id="PTHR36456:SF1">
    <property type="entry name" value="UPF0232 PROTEIN SCO3875"/>
    <property type="match status" value="1"/>
</dbReference>
<evidence type="ECO:0000313" key="3">
    <source>
        <dbReference type="Proteomes" id="UP000006695"/>
    </source>
</evidence>
<evidence type="ECO:0008006" key="4">
    <source>
        <dbReference type="Google" id="ProtNLM"/>
    </source>
</evidence>
<protein>
    <recommendedName>
        <fullName evidence="4">DUF721 domain-containing protein</fullName>
    </recommendedName>
</protein>